<evidence type="ECO:0000313" key="3">
    <source>
        <dbReference type="Proteomes" id="UP000323521"/>
    </source>
</evidence>
<keyword evidence="3" id="KW-1185">Reference proteome</keyword>
<evidence type="ECO:0000256" key="1">
    <source>
        <dbReference type="SAM" id="MobiDB-lite"/>
    </source>
</evidence>
<reference evidence="2 3" key="1">
    <citation type="submission" date="2016-10" db="EMBL/GenBank/DDBJ databases">
        <title>Complete Genome Sequence of Peptococcaceae strain DCMF.</title>
        <authorList>
            <person name="Edwards R.J."/>
            <person name="Holland S.I."/>
            <person name="Deshpande N.P."/>
            <person name="Wong Y.K."/>
            <person name="Ertan H."/>
            <person name="Manefield M."/>
            <person name="Russell T.L."/>
            <person name="Lee M.J."/>
        </authorList>
    </citation>
    <scope>NUCLEOTIDE SEQUENCE [LARGE SCALE GENOMIC DNA]</scope>
    <source>
        <strain evidence="2 3">DCMF</strain>
    </source>
</reference>
<accession>A0A3G1KSK8</accession>
<feature type="region of interest" description="Disordered" evidence="1">
    <location>
        <begin position="1"/>
        <end position="33"/>
    </location>
</feature>
<protein>
    <submittedName>
        <fullName evidence="2">Uncharacterized protein</fullName>
    </submittedName>
</protein>
<dbReference type="AlphaFoldDB" id="A0A3G1KSK8"/>
<dbReference type="KEGG" id="fwa:DCMF_12105"/>
<organism evidence="2 3">
    <name type="scientific">Formimonas warabiya</name>
    <dbReference type="NCBI Taxonomy" id="1761012"/>
    <lineage>
        <taxon>Bacteria</taxon>
        <taxon>Bacillati</taxon>
        <taxon>Bacillota</taxon>
        <taxon>Clostridia</taxon>
        <taxon>Eubacteriales</taxon>
        <taxon>Peptococcaceae</taxon>
        <taxon>Candidatus Formimonas</taxon>
    </lineage>
</organism>
<evidence type="ECO:0000313" key="2">
    <source>
        <dbReference type="EMBL" id="ATW25416.1"/>
    </source>
</evidence>
<name>A0A3G1KSK8_FORW1</name>
<feature type="compositionally biased region" description="Basic and acidic residues" evidence="1">
    <location>
        <begin position="1"/>
        <end position="11"/>
    </location>
</feature>
<dbReference type="Proteomes" id="UP000323521">
    <property type="component" value="Chromosome"/>
</dbReference>
<gene>
    <name evidence="2" type="ORF">DCMF_12105</name>
</gene>
<dbReference type="RefSeq" id="WP_148134673.1">
    <property type="nucleotide sequence ID" value="NZ_CP017634.1"/>
</dbReference>
<proteinExistence type="predicted"/>
<sequence>MSNEKTGEEKGSAGQGRILDAEELGAVTGGEGTPPIDRCPFWDKDFCHGNGYTCTSYYKDKCPYV</sequence>
<dbReference type="EMBL" id="CP017634">
    <property type="protein sequence ID" value="ATW25416.1"/>
    <property type="molecule type" value="Genomic_DNA"/>
</dbReference>